<dbReference type="InterPro" id="IPR009081">
    <property type="entry name" value="PP-bd_ACP"/>
</dbReference>
<dbReference type="InterPro" id="IPR036736">
    <property type="entry name" value="ACP-like_sf"/>
</dbReference>
<evidence type="ECO:0000313" key="2">
    <source>
        <dbReference type="EMBL" id="MDR7090643.1"/>
    </source>
</evidence>
<protein>
    <submittedName>
        <fullName evidence="2">Acyl carrier protein</fullName>
    </submittedName>
</protein>
<accession>A0ABU1V005</accession>
<name>A0ABU1V005_9GAMM</name>
<proteinExistence type="predicted"/>
<dbReference type="RefSeq" id="WP_310073125.1">
    <property type="nucleotide sequence ID" value="NZ_JAVDVX010000004.1"/>
</dbReference>
<dbReference type="Gene3D" id="1.10.1200.10">
    <property type="entry name" value="ACP-like"/>
    <property type="match status" value="1"/>
</dbReference>
<reference evidence="2 3" key="1">
    <citation type="submission" date="2023-07" db="EMBL/GenBank/DDBJ databases">
        <title>Sorghum-associated microbial communities from plants grown in Nebraska, USA.</title>
        <authorList>
            <person name="Schachtman D."/>
        </authorList>
    </citation>
    <scope>NUCLEOTIDE SEQUENCE [LARGE SCALE GENOMIC DNA]</scope>
    <source>
        <strain evidence="2 3">BE190</strain>
    </source>
</reference>
<feature type="domain" description="Carrier" evidence="1">
    <location>
        <begin position="8"/>
        <end position="84"/>
    </location>
</feature>
<gene>
    <name evidence="2" type="ORF">J2X05_002667</name>
</gene>
<evidence type="ECO:0000313" key="3">
    <source>
        <dbReference type="Proteomes" id="UP001253595"/>
    </source>
</evidence>
<dbReference type="Proteomes" id="UP001253595">
    <property type="component" value="Unassembled WGS sequence"/>
</dbReference>
<keyword evidence="3" id="KW-1185">Reference proteome</keyword>
<dbReference type="EMBL" id="JAVDVX010000004">
    <property type="protein sequence ID" value="MDR7090643.1"/>
    <property type="molecule type" value="Genomic_DNA"/>
</dbReference>
<dbReference type="PROSITE" id="PS50075">
    <property type="entry name" value="CARRIER"/>
    <property type="match status" value="1"/>
</dbReference>
<dbReference type="SUPFAM" id="SSF47336">
    <property type="entry name" value="ACP-like"/>
    <property type="match status" value="1"/>
</dbReference>
<organism evidence="2 3">
    <name type="scientific">Cellvibrio fibrivorans</name>
    <dbReference type="NCBI Taxonomy" id="126350"/>
    <lineage>
        <taxon>Bacteria</taxon>
        <taxon>Pseudomonadati</taxon>
        <taxon>Pseudomonadota</taxon>
        <taxon>Gammaproteobacteria</taxon>
        <taxon>Cellvibrionales</taxon>
        <taxon>Cellvibrionaceae</taxon>
        <taxon>Cellvibrio</taxon>
    </lineage>
</organism>
<evidence type="ECO:0000259" key="1">
    <source>
        <dbReference type="PROSITE" id="PS50075"/>
    </source>
</evidence>
<comment type="caution">
    <text evidence="2">The sequence shown here is derived from an EMBL/GenBank/DDBJ whole genome shotgun (WGS) entry which is preliminary data.</text>
</comment>
<sequence>MKTSITHAYVLTEVTSTLADVLGVEAEDISQSSEMVNDLGAESLDFVEFNANLEKKFNLSLPKKGALFQAGKISGNLEQFYGVKTGLTPDGIDLLSHSLSRYAHLQPGMMIGDIFNATQVINIANLCYSLLTHYLPSACPECGHSHAKLSPIGKLQCENCSVLIRPLQGDEAEEKGLRSYLDASVLEVA</sequence>
<dbReference type="Pfam" id="PF00550">
    <property type="entry name" value="PP-binding"/>
    <property type="match status" value="1"/>
</dbReference>